<proteinExistence type="predicted"/>
<dbReference type="EMBL" id="MU253799">
    <property type="protein sequence ID" value="KAG9246587.1"/>
    <property type="molecule type" value="Genomic_DNA"/>
</dbReference>
<evidence type="ECO:0000313" key="2">
    <source>
        <dbReference type="EMBL" id="KAG9246587.1"/>
    </source>
</evidence>
<evidence type="ECO:0008006" key="4">
    <source>
        <dbReference type="Google" id="ProtNLM"/>
    </source>
</evidence>
<dbReference type="OrthoDB" id="10249419at2759"/>
<reference evidence="2" key="1">
    <citation type="journal article" date="2021" name="IMA Fungus">
        <title>Genomic characterization of three marine fungi, including Emericellopsis atlantica sp. nov. with signatures of a generalist lifestyle and marine biomass degradation.</title>
        <authorList>
            <person name="Hagestad O.C."/>
            <person name="Hou L."/>
            <person name="Andersen J.H."/>
            <person name="Hansen E.H."/>
            <person name="Altermark B."/>
            <person name="Li C."/>
            <person name="Kuhnert E."/>
            <person name="Cox R.J."/>
            <person name="Crous P.W."/>
            <person name="Spatafora J.W."/>
            <person name="Lail K."/>
            <person name="Amirebrahimi M."/>
            <person name="Lipzen A."/>
            <person name="Pangilinan J."/>
            <person name="Andreopoulos W."/>
            <person name="Hayes R.D."/>
            <person name="Ng V."/>
            <person name="Grigoriev I.V."/>
            <person name="Jackson S.A."/>
            <person name="Sutton T.D.S."/>
            <person name="Dobson A.D.W."/>
            <person name="Rama T."/>
        </authorList>
    </citation>
    <scope>NUCLEOTIDE SEQUENCE</scope>
    <source>
        <strain evidence="2">TRa3180A</strain>
    </source>
</reference>
<protein>
    <recommendedName>
        <fullName evidence="4">VOC domain-containing protein</fullName>
    </recommendedName>
</protein>
<dbReference type="InterPro" id="IPR029068">
    <property type="entry name" value="Glyas_Bleomycin-R_OHBP_Dase"/>
</dbReference>
<gene>
    <name evidence="2" type="ORF">BJ878DRAFT_496541</name>
</gene>
<name>A0A9P7Z7J5_9HELO</name>
<evidence type="ECO:0000313" key="3">
    <source>
        <dbReference type="Proteomes" id="UP000887226"/>
    </source>
</evidence>
<comment type="caution">
    <text evidence="2">The sequence shown here is derived from an EMBL/GenBank/DDBJ whole genome shotgun (WGS) entry which is preliminary data.</text>
</comment>
<dbReference type="Proteomes" id="UP000887226">
    <property type="component" value="Unassembled WGS sequence"/>
</dbReference>
<sequence length="219" mass="24153">MNWFRNSLPIANPNRPPRYARAAPAQTDREPPTPPSTPPSEVLVGTLPTAHLCHSHSKSLDSHDAAEAVTEKTSEGAKYYLTNAPRRGVLGHLSLGVKSYSRSKLFYTAVFAPLDVVPIYNHEILAIVGFGFDRDHEVVKLYEYSKAAHPPGPGSCFTFNAPTRKAVREFWMAGCRNGGRDEGRPAVLEEFGAFYYAAFLLDPDGFKLECVCQEIDGEP</sequence>
<keyword evidence="3" id="KW-1185">Reference proteome</keyword>
<dbReference type="AlphaFoldDB" id="A0A9P7Z7J5"/>
<dbReference type="SUPFAM" id="SSF54593">
    <property type="entry name" value="Glyoxalase/Bleomycin resistance protein/Dihydroxybiphenyl dioxygenase"/>
    <property type="match status" value="1"/>
</dbReference>
<dbReference type="Gene3D" id="3.10.180.10">
    <property type="entry name" value="2,3-Dihydroxybiphenyl 1,2-Dioxygenase, domain 1"/>
    <property type="match status" value="1"/>
</dbReference>
<accession>A0A9P7Z7J5</accession>
<organism evidence="2 3">
    <name type="scientific">Calycina marina</name>
    <dbReference type="NCBI Taxonomy" id="1763456"/>
    <lineage>
        <taxon>Eukaryota</taxon>
        <taxon>Fungi</taxon>
        <taxon>Dikarya</taxon>
        <taxon>Ascomycota</taxon>
        <taxon>Pezizomycotina</taxon>
        <taxon>Leotiomycetes</taxon>
        <taxon>Helotiales</taxon>
        <taxon>Pezizellaceae</taxon>
        <taxon>Calycina</taxon>
    </lineage>
</organism>
<dbReference type="PANTHER" id="PTHR35006">
    <property type="entry name" value="GLYOXALASE FAMILY PROTEIN (AFU_ORTHOLOGUE AFUA_5G14830)"/>
    <property type="match status" value="1"/>
</dbReference>
<dbReference type="PANTHER" id="PTHR35006:SF2">
    <property type="entry name" value="GLYOXALASE FAMILY PROTEIN (AFU_ORTHOLOGUE AFUA_5G14830)"/>
    <property type="match status" value="1"/>
</dbReference>
<feature type="region of interest" description="Disordered" evidence="1">
    <location>
        <begin position="1"/>
        <end position="43"/>
    </location>
</feature>
<evidence type="ECO:0000256" key="1">
    <source>
        <dbReference type="SAM" id="MobiDB-lite"/>
    </source>
</evidence>
<feature type="compositionally biased region" description="Low complexity" evidence="1">
    <location>
        <begin position="9"/>
        <end position="25"/>
    </location>
</feature>